<evidence type="ECO:0000313" key="4">
    <source>
        <dbReference type="Proteomes" id="UP000627838"/>
    </source>
</evidence>
<dbReference type="Gene3D" id="1.10.101.10">
    <property type="entry name" value="PGBD-like superfamily/PGBD"/>
    <property type="match status" value="2"/>
</dbReference>
<evidence type="ECO:0000313" key="3">
    <source>
        <dbReference type="EMBL" id="MBE1538007.1"/>
    </source>
</evidence>
<dbReference type="Pfam" id="PF01471">
    <property type="entry name" value="PG_binding_1"/>
    <property type="match status" value="1"/>
</dbReference>
<feature type="chain" id="PRO_5047051699" evidence="1">
    <location>
        <begin position="28"/>
        <end position="198"/>
    </location>
</feature>
<gene>
    <name evidence="3" type="ORF">H4W34_007840</name>
</gene>
<dbReference type="InterPro" id="IPR036366">
    <property type="entry name" value="PGBDSf"/>
</dbReference>
<feature type="domain" description="Peptidoglycan binding-like" evidence="2">
    <location>
        <begin position="131"/>
        <end position="184"/>
    </location>
</feature>
<proteinExistence type="predicted"/>
<sequence>MRILFRTMFVLAVAALTAVAGVGTASADGPDTDPRVAKAIELQAWVPIDVGDRGHRAAFVRCALTQLGYYNNCNPTGTNGAVYLNDMVAAVKRFQAAVFVDVDANGTVTGETWSEIRHRTGVVGFGDGRRSLVRGVQYAMKVLQSPSLVVDGYYEGATRAAVEAFQRRKRIDVDGYFGPQTFRAAMAEGAEQRFTPGL</sequence>
<dbReference type="Proteomes" id="UP000627838">
    <property type="component" value="Unassembled WGS sequence"/>
</dbReference>
<evidence type="ECO:0000259" key="2">
    <source>
        <dbReference type="Pfam" id="PF01471"/>
    </source>
</evidence>
<reference evidence="3 4" key="1">
    <citation type="submission" date="2020-10" db="EMBL/GenBank/DDBJ databases">
        <title>Sequencing the genomes of 1000 actinobacteria strains.</title>
        <authorList>
            <person name="Klenk H.-P."/>
        </authorList>
    </citation>
    <scope>NUCLEOTIDE SEQUENCE [LARGE SCALE GENOMIC DNA]</scope>
    <source>
        <strain evidence="3 4">DSM 46744</strain>
    </source>
</reference>
<dbReference type="SUPFAM" id="SSF47090">
    <property type="entry name" value="PGBD-like"/>
    <property type="match status" value="2"/>
</dbReference>
<accession>A0ABR9K592</accession>
<dbReference type="RefSeq" id="WP_192763776.1">
    <property type="nucleotide sequence ID" value="NZ_JADBDZ010000001.1"/>
</dbReference>
<dbReference type="InterPro" id="IPR002477">
    <property type="entry name" value="Peptidoglycan-bd-like"/>
</dbReference>
<evidence type="ECO:0000256" key="1">
    <source>
        <dbReference type="SAM" id="SignalP"/>
    </source>
</evidence>
<organism evidence="3 4">
    <name type="scientific">Actinomadura algeriensis</name>
    <dbReference type="NCBI Taxonomy" id="1679523"/>
    <lineage>
        <taxon>Bacteria</taxon>
        <taxon>Bacillati</taxon>
        <taxon>Actinomycetota</taxon>
        <taxon>Actinomycetes</taxon>
        <taxon>Streptosporangiales</taxon>
        <taxon>Thermomonosporaceae</taxon>
        <taxon>Actinomadura</taxon>
    </lineage>
</organism>
<feature type="signal peptide" evidence="1">
    <location>
        <begin position="1"/>
        <end position="27"/>
    </location>
</feature>
<keyword evidence="1" id="KW-0732">Signal</keyword>
<dbReference type="InterPro" id="IPR036365">
    <property type="entry name" value="PGBD-like_sf"/>
</dbReference>
<dbReference type="EMBL" id="JADBDZ010000001">
    <property type="protein sequence ID" value="MBE1538007.1"/>
    <property type="molecule type" value="Genomic_DNA"/>
</dbReference>
<protein>
    <submittedName>
        <fullName evidence="3">Peptidoglycan hydrolase-like protein with peptidoglycan-binding domain</fullName>
    </submittedName>
</protein>
<name>A0ABR9K592_9ACTN</name>
<keyword evidence="4" id="KW-1185">Reference proteome</keyword>
<comment type="caution">
    <text evidence="3">The sequence shown here is derived from an EMBL/GenBank/DDBJ whole genome shotgun (WGS) entry which is preliminary data.</text>
</comment>